<dbReference type="InterPro" id="IPR001763">
    <property type="entry name" value="Rhodanese-like_dom"/>
</dbReference>
<comment type="caution">
    <text evidence="2">The sequence shown here is derived from an EMBL/GenBank/DDBJ whole genome shotgun (WGS) entry which is preliminary data.</text>
</comment>
<sequence>MTVFLLAPTTVATQITLGPSHLDGTVGFRYPAAVAAEQNSPGFQTITSEQLSQMLPRKDFFFVNVHIPYEGQIKGTDAFIPYDKIDRNLDKLPADKNAKIVLYCRSGRMSEIAAKQLSKLGYLHVSHLSGGMIAWQASGHALVEH</sequence>
<dbReference type="RefSeq" id="WP_320286346.1">
    <property type="nucleotide sequence ID" value="NZ_JAVIIW010000004.1"/>
</dbReference>
<feature type="domain" description="Rhodanese" evidence="1">
    <location>
        <begin position="65"/>
        <end position="144"/>
    </location>
</feature>
<evidence type="ECO:0000313" key="3">
    <source>
        <dbReference type="Proteomes" id="UP001287059"/>
    </source>
</evidence>
<name>A0ABU4XW82_9HYPH</name>
<protein>
    <submittedName>
        <fullName evidence="2">Rhodanese-like domain-containing protein</fullName>
    </submittedName>
</protein>
<dbReference type="InterPro" id="IPR050229">
    <property type="entry name" value="GlpE_sulfurtransferase"/>
</dbReference>
<keyword evidence="3" id="KW-1185">Reference proteome</keyword>
<dbReference type="InterPro" id="IPR036873">
    <property type="entry name" value="Rhodanese-like_dom_sf"/>
</dbReference>
<dbReference type="SUPFAM" id="SSF52821">
    <property type="entry name" value="Rhodanese/Cell cycle control phosphatase"/>
    <property type="match status" value="1"/>
</dbReference>
<dbReference type="Pfam" id="PF00581">
    <property type="entry name" value="Rhodanese"/>
    <property type="match status" value="1"/>
</dbReference>
<dbReference type="Gene3D" id="3.40.250.10">
    <property type="entry name" value="Rhodanese-like domain"/>
    <property type="match status" value="1"/>
</dbReference>
<gene>
    <name evidence="2" type="ORF">RFN28_05420</name>
</gene>
<dbReference type="PROSITE" id="PS50206">
    <property type="entry name" value="RHODANESE_3"/>
    <property type="match status" value="1"/>
</dbReference>
<dbReference type="PANTHER" id="PTHR43031">
    <property type="entry name" value="FAD-DEPENDENT OXIDOREDUCTASE"/>
    <property type="match status" value="1"/>
</dbReference>
<dbReference type="Proteomes" id="UP001287059">
    <property type="component" value="Unassembled WGS sequence"/>
</dbReference>
<organism evidence="2 3">
    <name type="scientific">Mesorhizobium album</name>
    <dbReference type="NCBI Taxonomy" id="3072314"/>
    <lineage>
        <taxon>Bacteria</taxon>
        <taxon>Pseudomonadati</taxon>
        <taxon>Pseudomonadota</taxon>
        <taxon>Alphaproteobacteria</taxon>
        <taxon>Hyphomicrobiales</taxon>
        <taxon>Phyllobacteriaceae</taxon>
        <taxon>Mesorhizobium</taxon>
    </lineage>
</organism>
<evidence type="ECO:0000313" key="2">
    <source>
        <dbReference type="EMBL" id="MDX8477922.1"/>
    </source>
</evidence>
<proteinExistence type="predicted"/>
<dbReference type="SMART" id="SM00450">
    <property type="entry name" value="RHOD"/>
    <property type="match status" value="1"/>
</dbReference>
<dbReference type="PANTHER" id="PTHR43031:SF1">
    <property type="entry name" value="PYRIDINE NUCLEOTIDE-DISULPHIDE OXIDOREDUCTASE"/>
    <property type="match status" value="1"/>
</dbReference>
<dbReference type="EMBL" id="JAVIIW010000004">
    <property type="protein sequence ID" value="MDX8477922.1"/>
    <property type="molecule type" value="Genomic_DNA"/>
</dbReference>
<accession>A0ABU4XW82</accession>
<evidence type="ECO:0000259" key="1">
    <source>
        <dbReference type="PROSITE" id="PS50206"/>
    </source>
</evidence>
<dbReference type="CDD" id="cd00158">
    <property type="entry name" value="RHOD"/>
    <property type="match status" value="1"/>
</dbReference>
<reference evidence="2 3" key="1">
    <citation type="submission" date="2023-08" db="EMBL/GenBank/DDBJ databases">
        <title>Implementing the SeqCode for naming new Mesorhizobium species isolated from Vachellia karroo root nodules.</title>
        <authorList>
            <person name="Van Lill M."/>
        </authorList>
    </citation>
    <scope>NUCLEOTIDE SEQUENCE [LARGE SCALE GENOMIC DNA]</scope>
    <source>
        <strain evidence="2 3">VK24D</strain>
    </source>
</reference>